<dbReference type="GO" id="GO:0071339">
    <property type="term" value="C:MLL1 complex"/>
    <property type="evidence" value="ECO:0007669"/>
    <property type="project" value="TreeGrafter"/>
</dbReference>
<sequence>MAHNTDDNKDNITSNTSSAFHHPSSTSIRPNPQNNAFSAKIAELFLTAGHAFQKLGDLTVKLNAVNVDHEENRWTEKDIENLRDAITRFANELDNVSGSLSTRSKKMIRTDIKRRTLQMGIEPGGTTLTGGRTVLKPVSQTDPYLQQSVLSLNPTTSKSSLATTSVPSSLSHIDQKPSTSGTQNQNSHDNSVTSNGSHISLGSSLPTSSHTVSTSLTSTSVQSKNPVLKKVIFPNSGTSLGPLRRQPGPIYRSQAPSGASSSVRLIPGQNAPTGRKMLVAGNHFVRVVTPQDTDRQRQLSSVPRNRFQLGNGYVNEEIVYTSPGPQERSIKRTLADPSPVNSKAPKLEAAES</sequence>
<dbReference type="EMBL" id="CAJFDH010000006">
    <property type="protein sequence ID" value="CAD5228963.1"/>
    <property type="molecule type" value="Genomic_DNA"/>
</dbReference>
<comment type="caution">
    <text evidence="2">The sequence shown here is derived from an EMBL/GenBank/DDBJ whole genome shotgun (WGS) entry which is preliminary data.</text>
</comment>
<gene>
    <name evidence="2" type="ORF">BOKJ2_LOCUS13022</name>
</gene>
<accession>A0A811LHD1</accession>
<dbReference type="GO" id="GO:0016589">
    <property type="term" value="C:NURF complex"/>
    <property type="evidence" value="ECO:0007669"/>
    <property type="project" value="TreeGrafter"/>
</dbReference>
<name>A0A811LHD1_9BILA</name>
<dbReference type="OrthoDB" id="10021571at2759"/>
<protein>
    <submittedName>
        <fullName evidence="2">Uncharacterized protein</fullName>
    </submittedName>
</protein>
<evidence type="ECO:0000313" key="3">
    <source>
        <dbReference type="Proteomes" id="UP000614601"/>
    </source>
</evidence>
<dbReference type="Proteomes" id="UP000783686">
    <property type="component" value="Unassembled WGS sequence"/>
</dbReference>
<feature type="compositionally biased region" description="Polar residues" evidence="1">
    <location>
        <begin position="155"/>
        <end position="202"/>
    </location>
</feature>
<feature type="compositionally biased region" description="Polar residues" evidence="1">
    <location>
        <begin position="254"/>
        <end position="263"/>
    </location>
</feature>
<feature type="compositionally biased region" description="Basic and acidic residues" evidence="1">
    <location>
        <begin position="1"/>
        <end position="10"/>
    </location>
</feature>
<evidence type="ECO:0000256" key="1">
    <source>
        <dbReference type="SAM" id="MobiDB-lite"/>
    </source>
</evidence>
<evidence type="ECO:0000313" key="2">
    <source>
        <dbReference type="EMBL" id="CAD5228963.1"/>
    </source>
</evidence>
<organism evidence="2 3">
    <name type="scientific">Bursaphelenchus okinawaensis</name>
    <dbReference type="NCBI Taxonomy" id="465554"/>
    <lineage>
        <taxon>Eukaryota</taxon>
        <taxon>Metazoa</taxon>
        <taxon>Ecdysozoa</taxon>
        <taxon>Nematoda</taxon>
        <taxon>Chromadorea</taxon>
        <taxon>Rhabditida</taxon>
        <taxon>Tylenchina</taxon>
        <taxon>Tylenchomorpha</taxon>
        <taxon>Aphelenchoidea</taxon>
        <taxon>Aphelenchoididae</taxon>
        <taxon>Bursaphelenchus</taxon>
    </lineage>
</organism>
<reference evidence="2" key="1">
    <citation type="submission" date="2020-09" db="EMBL/GenBank/DDBJ databases">
        <authorList>
            <person name="Kikuchi T."/>
        </authorList>
    </citation>
    <scope>NUCLEOTIDE SEQUENCE</scope>
    <source>
        <strain evidence="2">SH1</strain>
    </source>
</reference>
<dbReference type="Proteomes" id="UP000614601">
    <property type="component" value="Unassembled WGS sequence"/>
</dbReference>
<dbReference type="AlphaFoldDB" id="A0A811LHD1"/>
<feature type="compositionally biased region" description="Low complexity" evidence="1">
    <location>
        <begin position="203"/>
        <end position="223"/>
    </location>
</feature>
<feature type="compositionally biased region" description="Polar residues" evidence="1">
    <location>
        <begin position="11"/>
        <end position="34"/>
    </location>
</feature>
<dbReference type="EMBL" id="CAJFCW020000006">
    <property type="protein sequence ID" value="CAG9125363.1"/>
    <property type="molecule type" value="Genomic_DNA"/>
</dbReference>
<feature type="region of interest" description="Disordered" evidence="1">
    <location>
        <begin position="1"/>
        <end position="34"/>
    </location>
</feature>
<keyword evidence="3" id="KW-1185">Reference proteome</keyword>
<dbReference type="PANTHER" id="PTHR21397">
    <property type="entry name" value="CHROMATIN COMPLEXES SUBUNIT BAP18-RELATED"/>
    <property type="match status" value="1"/>
</dbReference>
<feature type="region of interest" description="Disordered" evidence="1">
    <location>
        <begin position="155"/>
        <end position="270"/>
    </location>
</feature>
<feature type="region of interest" description="Disordered" evidence="1">
    <location>
        <begin position="320"/>
        <end position="352"/>
    </location>
</feature>
<dbReference type="PANTHER" id="PTHR21397:SF2">
    <property type="entry name" value="CHROMATIN COMPLEXES SUBUNIT BAP18"/>
    <property type="match status" value="1"/>
</dbReference>
<proteinExistence type="predicted"/>